<dbReference type="Proteomes" id="UP000276133">
    <property type="component" value="Unassembled WGS sequence"/>
</dbReference>
<organism evidence="1 2">
    <name type="scientific">Brachionus plicatilis</name>
    <name type="common">Marine rotifer</name>
    <name type="synonym">Brachionus muelleri</name>
    <dbReference type="NCBI Taxonomy" id="10195"/>
    <lineage>
        <taxon>Eukaryota</taxon>
        <taxon>Metazoa</taxon>
        <taxon>Spiralia</taxon>
        <taxon>Gnathifera</taxon>
        <taxon>Rotifera</taxon>
        <taxon>Eurotatoria</taxon>
        <taxon>Monogononta</taxon>
        <taxon>Pseudotrocha</taxon>
        <taxon>Ploima</taxon>
        <taxon>Brachionidae</taxon>
        <taxon>Brachionus</taxon>
    </lineage>
</organism>
<accession>A0A3M7S388</accession>
<reference evidence="1 2" key="1">
    <citation type="journal article" date="2018" name="Sci. Rep.">
        <title>Genomic signatures of local adaptation to the degree of environmental predictability in rotifers.</title>
        <authorList>
            <person name="Franch-Gras L."/>
            <person name="Hahn C."/>
            <person name="Garcia-Roger E.M."/>
            <person name="Carmona M.J."/>
            <person name="Serra M."/>
            <person name="Gomez A."/>
        </authorList>
    </citation>
    <scope>NUCLEOTIDE SEQUENCE [LARGE SCALE GENOMIC DNA]</scope>
    <source>
        <strain evidence="1">HYR1</strain>
    </source>
</reference>
<dbReference type="AlphaFoldDB" id="A0A3M7S388"/>
<dbReference type="EMBL" id="REGN01002110">
    <property type="protein sequence ID" value="RNA30232.1"/>
    <property type="molecule type" value="Genomic_DNA"/>
</dbReference>
<gene>
    <name evidence="1" type="ORF">BpHYR1_039056</name>
</gene>
<proteinExistence type="predicted"/>
<sequence>MHAPSTKNQVFAQASRYISLIRIKTQNSVENGADRKLKSFILKLSTKPISEISLKIFKSSLFLISFLLGYQTIKFFSLIKKIVVNKIYRIPLFSDACFNTMNRSYGSHSRNILKT</sequence>
<evidence type="ECO:0000313" key="1">
    <source>
        <dbReference type="EMBL" id="RNA30232.1"/>
    </source>
</evidence>
<protein>
    <submittedName>
        <fullName evidence="1">Uncharacterized protein</fullName>
    </submittedName>
</protein>
<evidence type="ECO:0000313" key="2">
    <source>
        <dbReference type="Proteomes" id="UP000276133"/>
    </source>
</evidence>
<keyword evidence="2" id="KW-1185">Reference proteome</keyword>
<name>A0A3M7S388_BRAPC</name>
<comment type="caution">
    <text evidence="1">The sequence shown here is derived from an EMBL/GenBank/DDBJ whole genome shotgun (WGS) entry which is preliminary data.</text>
</comment>